<name>A0A835HG93_9MAGN</name>
<evidence type="ECO:0008006" key="5">
    <source>
        <dbReference type="Google" id="ProtNLM"/>
    </source>
</evidence>
<dbReference type="PANTHER" id="PTHR24015">
    <property type="entry name" value="OS07G0578800 PROTEIN-RELATED"/>
    <property type="match status" value="1"/>
</dbReference>
<comment type="caution">
    <text evidence="3">The sequence shown here is derived from an EMBL/GenBank/DDBJ whole genome shotgun (WGS) entry which is preliminary data.</text>
</comment>
<evidence type="ECO:0000256" key="1">
    <source>
        <dbReference type="ARBA" id="ARBA00022737"/>
    </source>
</evidence>
<dbReference type="InterPro" id="IPR011990">
    <property type="entry name" value="TPR-like_helical_dom_sf"/>
</dbReference>
<feature type="repeat" description="PPR" evidence="2">
    <location>
        <begin position="303"/>
        <end position="337"/>
    </location>
</feature>
<protein>
    <recommendedName>
        <fullName evidence="5">Pentatricopeptide repeat-containing protein</fullName>
    </recommendedName>
</protein>
<organism evidence="3 4">
    <name type="scientific">Coptis chinensis</name>
    <dbReference type="NCBI Taxonomy" id="261450"/>
    <lineage>
        <taxon>Eukaryota</taxon>
        <taxon>Viridiplantae</taxon>
        <taxon>Streptophyta</taxon>
        <taxon>Embryophyta</taxon>
        <taxon>Tracheophyta</taxon>
        <taxon>Spermatophyta</taxon>
        <taxon>Magnoliopsida</taxon>
        <taxon>Ranunculales</taxon>
        <taxon>Ranunculaceae</taxon>
        <taxon>Coptidoideae</taxon>
        <taxon>Coptis</taxon>
    </lineage>
</organism>
<feature type="repeat" description="PPR" evidence="2">
    <location>
        <begin position="101"/>
        <end position="135"/>
    </location>
</feature>
<dbReference type="OrthoDB" id="1880841at2759"/>
<dbReference type="Pfam" id="PF01535">
    <property type="entry name" value="PPR"/>
    <property type="match status" value="5"/>
</dbReference>
<dbReference type="FunFam" id="1.25.40.10:FF:000344">
    <property type="entry name" value="Pentatricopeptide repeat-containing protein"/>
    <property type="match status" value="1"/>
</dbReference>
<evidence type="ECO:0000313" key="3">
    <source>
        <dbReference type="EMBL" id="KAF9597807.1"/>
    </source>
</evidence>
<dbReference type="Pfam" id="PF13041">
    <property type="entry name" value="PPR_2"/>
    <property type="match status" value="1"/>
</dbReference>
<dbReference type="Proteomes" id="UP000631114">
    <property type="component" value="Unassembled WGS sequence"/>
</dbReference>
<evidence type="ECO:0000313" key="4">
    <source>
        <dbReference type="Proteomes" id="UP000631114"/>
    </source>
</evidence>
<accession>A0A835HG93</accession>
<dbReference type="Gene3D" id="1.25.40.10">
    <property type="entry name" value="Tetratricopeptide repeat domain"/>
    <property type="match status" value="4"/>
</dbReference>
<dbReference type="NCBIfam" id="TIGR00756">
    <property type="entry name" value="PPR"/>
    <property type="match status" value="3"/>
</dbReference>
<proteinExistence type="predicted"/>
<dbReference type="AlphaFoldDB" id="A0A835HG93"/>
<dbReference type="GO" id="GO:0009451">
    <property type="term" value="P:RNA modification"/>
    <property type="evidence" value="ECO:0007669"/>
    <property type="project" value="InterPro"/>
</dbReference>
<dbReference type="PROSITE" id="PS51375">
    <property type="entry name" value="PPR"/>
    <property type="match status" value="4"/>
</dbReference>
<dbReference type="InterPro" id="IPR002885">
    <property type="entry name" value="PPR_rpt"/>
</dbReference>
<reference evidence="3 4" key="1">
    <citation type="submission" date="2020-10" db="EMBL/GenBank/DDBJ databases">
        <title>The Coptis chinensis genome and diversification of protoberbering-type alkaloids.</title>
        <authorList>
            <person name="Wang B."/>
            <person name="Shu S."/>
            <person name="Song C."/>
            <person name="Liu Y."/>
        </authorList>
    </citation>
    <scope>NUCLEOTIDE SEQUENCE [LARGE SCALE GENOMIC DNA]</scope>
    <source>
        <strain evidence="3">HL-2020</strain>
        <tissue evidence="3">Leaf</tissue>
    </source>
</reference>
<evidence type="ECO:0000256" key="2">
    <source>
        <dbReference type="PROSITE-ProRule" id="PRU00708"/>
    </source>
</evidence>
<sequence>MLYFYSLLRKKIPKNSQSLFFSTTTCLLPPYLSPNTHSLILHHCTSPHSLKQAKQAHAFAILHGVFHHSPSVSASLIRTYAKLGYSLTSRLLFDQSSFKHKSILWNALIRAYSITCSYYNAFEIYNAMFHYGVRPDGHTLPFVLKVCADVNAFEKGKEIHGLVFKLGFDGDVFVGNTLIFLYAKKGFWDAKKVFDEMVERNIVSWNSIIVAFSDNGCLSVALEMFLKLNSSSGLKLNSVNLVSILPVCAELGDEENAVGIHGYAVKAGLDKELTVCTALVDVYGKCGKLEASKMVFDEMVERNVVSWSAIIAGFAHNGHAKYALNMFRWMVAGREKPNSVTVSSLLPVLVELELFDLGKEIHAYGIRRDMVSDVSVTNSLIDMYAKSGCIEEASFVFNKMEKGTVVTWNTLIRAYSITGSYYNAFEIYNAMFYYGVRPDDHYVSVCT</sequence>
<keyword evidence="4" id="KW-1185">Reference proteome</keyword>
<dbReference type="GO" id="GO:0003723">
    <property type="term" value="F:RNA binding"/>
    <property type="evidence" value="ECO:0007669"/>
    <property type="project" value="InterPro"/>
</dbReference>
<keyword evidence="1" id="KW-0677">Repeat</keyword>
<dbReference type="PANTHER" id="PTHR24015:SF1063">
    <property type="entry name" value="OS12G0156900 PROTEIN"/>
    <property type="match status" value="1"/>
</dbReference>
<gene>
    <name evidence="3" type="ORF">IFM89_021892</name>
</gene>
<dbReference type="FunFam" id="1.25.40.10:FF:000073">
    <property type="entry name" value="Pentatricopeptide repeat-containing protein chloroplastic"/>
    <property type="match status" value="1"/>
</dbReference>
<feature type="repeat" description="PPR" evidence="2">
    <location>
        <begin position="373"/>
        <end position="403"/>
    </location>
</feature>
<feature type="repeat" description="PPR" evidence="2">
    <location>
        <begin position="404"/>
        <end position="438"/>
    </location>
</feature>
<dbReference type="InterPro" id="IPR046960">
    <property type="entry name" value="PPR_At4g14850-like_plant"/>
</dbReference>
<dbReference type="EMBL" id="JADFTS010000007">
    <property type="protein sequence ID" value="KAF9597807.1"/>
    <property type="molecule type" value="Genomic_DNA"/>
</dbReference>